<proteinExistence type="predicted"/>
<sequence>MLSASRDTRYPAFSNRVSDRAPALQTSNDEQLSRDQVRLWSFQEPPLTAGAPYILASSQTLQVTSDASTTPASRLSFPDQELHVLGPKFALADKQTDIHSVYPSPGHSAYAETLAHIVFTHPTIPWERSIVSASEQGSNNRMPWMGILTFTEDEMLLSKEAWTQAGFSEKDGKTGNALEPSSQGVVSLSAGEFKNNGAVATALSVDAGRIDGADYKDTDSISVILVKRETFQSIFATVDATTNKSTWTGVPDLSAFRLMAHVREAHGGLMATSTDAGNAQPQFATVVSPRTGKPGVTSPVRVTSHLISLDGLASMKLQDSQAYVGLISLYSWDWMCVPPDEVDFENVMIKLGQSVLPLRINLSPAQEAKVSNAAPASNNDGSRLAWFKETVDSGYTLKPHTLLDGTVTRALFRGPLIPALGARDMIKPFAMNAASLMLHDTTSDLDDVTYASAWNLGWAMATSDTSLTAGLLRLRGRLHAEATKRTKTKAARNGKTQISASSYIQDLEASVTGLVKAHDISQLSSHGAHKRWLRKRTDQRKYLLPTLCAVKCDVEDDSYAQELRHVTRAYFGYGPSDGSDIPKRDADSDAVLIRAWVLDKFFLASVPLHFLVPDPEMLPRESIRTFCIDPRWLGSLIDGGLSLANHFAQDDDAIRREIKNCINTYLKEVRAEGPGKGTTLQIPKWGFFLRSGAITAFPDMKIEAQLHNDTPEGVREVLYMQVLQDDILICLFDRIPGQDNFESIRISQPPHQQCFSLGRDLSKNSVHISLRPIPKSPRETIDAIDLPCTADADGKIDFYDWGSRMVRPGALAKRYVNLMETLTVEHLKSREIVLWAGSKEDVPSSIIATQLSTPILQLTLAVTKAPQTKILGDSDLAPSWTKPGATLYVSPRPLRAKEKVLNDVSETPSRPDARFTELPVGPSIGPKPITDRNKPTQHVDLSDHSIREDAIERLDYSLSLPYFPCPQNATCFPLYDPGSISGVVSAIAKPLDMVFSLRCTAAEAKMKGVYPNLLEVHIPVALSSNTYPTNTHIEARGLLTIPGTMANPTLPVVEGLNSSGLWSYSTRLVVGRLYAYDKMLEPHSRVPLQTVQSTMLVVSMIPKFDKDKMRDAFFDGSFILRRVSVIRPGSGLRDAQFDIHWHRDKSLQTVFPKLLRVRNAITIRIVEPTFYDFDTEKMMIKFEASQSLIGSSSPLEVAVIYETQAHNIKCIETLVLDPLNENSGGHISIQHSMVPLWIRLVVRAKGTGAADRWGPESSSFMIPRVSRTLMPYRGNMFYDGEQMQITWPADRHRDYEFEVTFDKGERAIKVQGSKRVANIARTTLDICSTADGLLNIHVQETLVHPRLRGVVAKGLVTLTFPWLVLSRSLDFKELPDIAPTGDLLYMPTMLPHDDWARICYWSKSGNPCLARTLCERGNVTVQLLIHGIPGYTPVETNGTLDSYIIRTTVQSVGAWRHRELDWVDVNGELYGIESEIRSFPHNETGDDEGSWSPVQPKADERNPLMGRPGVIAVAPAIDGGTRPGSSIVTFDDHLTPRKLWVGPMGEVRQSTWHSDTTNFWAGDNVILDEGSVSLGADKMKWWDGYMFTDGNRFMWRKYEGGGLAWGEIGHDDKYFSFTEDVVADADLGPDGNFCLGNCMTYNFPGEQPSEQISFVVWVKRDGSVNLARTYPRDKEHYRWESFLVAPAGSAHLASKLAAVELNACLLFWFDPTGHLVSARMTNQYDYSSFERWDYARVTLPSGEQAVTDPDSRMNIIVLKSRDVVWVGVDGKLYSFSFKKE</sequence>
<name>A0A8H5MU60_9HYPO</name>
<feature type="region of interest" description="Disordered" evidence="1">
    <location>
        <begin position="1479"/>
        <end position="1505"/>
    </location>
</feature>
<dbReference type="EMBL" id="JAAOAO010000459">
    <property type="protein sequence ID" value="KAF5540892.1"/>
    <property type="molecule type" value="Genomic_DNA"/>
</dbReference>
<gene>
    <name evidence="2" type="ORF">FNAPI_10413</name>
</gene>
<evidence type="ECO:0000256" key="1">
    <source>
        <dbReference type="SAM" id="MobiDB-lite"/>
    </source>
</evidence>
<organism evidence="2 3">
    <name type="scientific">Fusarium napiforme</name>
    <dbReference type="NCBI Taxonomy" id="42672"/>
    <lineage>
        <taxon>Eukaryota</taxon>
        <taxon>Fungi</taxon>
        <taxon>Dikarya</taxon>
        <taxon>Ascomycota</taxon>
        <taxon>Pezizomycotina</taxon>
        <taxon>Sordariomycetes</taxon>
        <taxon>Hypocreomycetidae</taxon>
        <taxon>Hypocreales</taxon>
        <taxon>Nectriaceae</taxon>
        <taxon>Fusarium</taxon>
        <taxon>Fusarium fujikuroi species complex</taxon>
    </lineage>
</organism>
<feature type="region of interest" description="Disordered" evidence="1">
    <location>
        <begin position="1"/>
        <end position="30"/>
    </location>
</feature>
<comment type="caution">
    <text evidence="2">The sequence shown here is derived from an EMBL/GenBank/DDBJ whole genome shotgun (WGS) entry which is preliminary data.</text>
</comment>
<evidence type="ECO:0000313" key="2">
    <source>
        <dbReference type="EMBL" id="KAF5540892.1"/>
    </source>
</evidence>
<accession>A0A8H5MU60</accession>
<reference evidence="2 3" key="1">
    <citation type="submission" date="2020-05" db="EMBL/GenBank/DDBJ databases">
        <title>Identification and distribution of gene clusters putatively required for synthesis of sphingolipid metabolism inhibitors in phylogenetically diverse species of the filamentous fungus Fusarium.</title>
        <authorList>
            <person name="Kim H.-S."/>
            <person name="Busman M."/>
            <person name="Brown D.W."/>
            <person name="Divon H."/>
            <person name="Uhlig S."/>
            <person name="Proctor R.H."/>
        </authorList>
    </citation>
    <scope>NUCLEOTIDE SEQUENCE [LARGE SCALE GENOMIC DNA]</scope>
    <source>
        <strain evidence="2 3">NRRL 25196</strain>
    </source>
</reference>
<evidence type="ECO:0000313" key="3">
    <source>
        <dbReference type="Proteomes" id="UP000574317"/>
    </source>
</evidence>
<dbReference type="Proteomes" id="UP000574317">
    <property type="component" value="Unassembled WGS sequence"/>
</dbReference>
<keyword evidence="3" id="KW-1185">Reference proteome</keyword>
<feature type="region of interest" description="Disordered" evidence="1">
    <location>
        <begin position="905"/>
        <end position="937"/>
    </location>
</feature>
<protein>
    <submittedName>
        <fullName evidence="2">Uncharacterized protein</fullName>
    </submittedName>
</protein>